<comment type="caution">
    <text evidence="1">The sequence shown here is derived from an EMBL/GenBank/DDBJ whole genome shotgun (WGS) entry which is preliminary data.</text>
</comment>
<organism evidence="1 2">
    <name type="scientific">Desulfovibrio piger ATCC 29098</name>
    <dbReference type="NCBI Taxonomy" id="411464"/>
    <lineage>
        <taxon>Bacteria</taxon>
        <taxon>Pseudomonadati</taxon>
        <taxon>Thermodesulfobacteriota</taxon>
        <taxon>Desulfovibrionia</taxon>
        <taxon>Desulfovibrionales</taxon>
        <taxon>Desulfovibrionaceae</taxon>
        <taxon>Desulfovibrio</taxon>
    </lineage>
</organism>
<reference evidence="1 2" key="1">
    <citation type="submission" date="2008-10" db="EMBL/GenBank/DDBJ databases">
        <title>Draft genome sequence of Desulvovibrio piger (ATCC 29098).</title>
        <authorList>
            <person name="Sudarsanam P."/>
            <person name="Ley R."/>
            <person name="Guruge J."/>
            <person name="Turnbaugh P.J."/>
            <person name="Mahowald M."/>
            <person name="Liep D."/>
            <person name="Gordon J."/>
        </authorList>
    </citation>
    <scope>NUCLEOTIDE SEQUENCE [LARGE SCALE GENOMIC DNA]</scope>
    <source>
        <strain evidence="1 2">ATCC 29098</strain>
    </source>
</reference>
<evidence type="ECO:0000313" key="2">
    <source>
        <dbReference type="Proteomes" id="UP000003676"/>
    </source>
</evidence>
<sequence length="87" mass="9517">MSQNSNFLLRRLEQAVGHSLDSSNARYTFDISRTSSGDIHVRHSTWTRPEGSGEDSYTERSHLTITIHPDGSIDGTAPVFVSALNAG</sequence>
<name>B6WQ10_9BACT</name>
<dbReference type="RefSeq" id="WP_006003686.1">
    <property type="nucleotide sequence ID" value="NZ_DS996351.1"/>
</dbReference>
<accession>B6WQ10</accession>
<dbReference type="Proteomes" id="UP000003676">
    <property type="component" value="Unassembled WGS sequence"/>
</dbReference>
<gene>
    <name evidence="1" type="ORF">DESPIG_00133</name>
</gene>
<protein>
    <submittedName>
        <fullName evidence="1">Uncharacterized protein</fullName>
    </submittedName>
</protein>
<reference evidence="1 2" key="2">
    <citation type="submission" date="2008-10" db="EMBL/GenBank/DDBJ databases">
        <authorList>
            <person name="Fulton L."/>
            <person name="Clifton S."/>
            <person name="Fulton B."/>
            <person name="Xu J."/>
            <person name="Minx P."/>
            <person name="Pepin K.H."/>
            <person name="Johnson M."/>
            <person name="Bhonagiri V."/>
            <person name="Nash W.E."/>
            <person name="Mardis E.R."/>
            <person name="Wilson R.K."/>
        </authorList>
    </citation>
    <scope>NUCLEOTIDE SEQUENCE [LARGE SCALE GENOMIC DNA]</scope>
    <source>
        <strain evidence="1 2">ATCC 29098</strain>
    </source>
</reference>
<dbReference type="AlphaFoldDB" id="B6WQ10"/>
<proteinExistence type="predicted"/>
<evidence type="ECO:0000313" key="1">
    <source>
        <dbReference type="EMBL" id="EEB34945.1"/>
    </source>
</evidence>
<dbReference type="HOGENOM" id="CLU_2478304_0_0_7"/>
<dbReference type="EMBL" id="ABXU01000006">
    <property type="protein sequence ID" value="EEB34945.1"/>
    <property type="molecule type" value="Genomic_DNA"/>
</dbReference>